<dbReference type="HAMAP" id="MF_00159">
    <property type="entry name" value="IspG"/>
    <property type="match status" value="1"/>
</dbReference>
<reference evidence="18" key="1">
    <citation type="journal article" date="2015" name="PLoS Genet.">
        <title>Genome Sequence and Transcriptome Analyses of Chrysochromulina tobin: Metabolic Tools for Enhanced Algal Fitness in the Prominent Order Prymnesiales (Haptophyceae).</title>
        <authorList>
            <person name="Hovde B.T."/>
            <person name="Deodato C.R."/>
            <person name="Hunsperger H.M."/>
            <person name="Ryken S.A."/>
            <person name="Yost W."/>
            <person name="Jha R.K."/>
            <person name="Patterson J."/>
            <person name="Monnat R.J. Jr."/>
            <person name="Barlow S.B."/>
            <person name="Starkenburg S.R."/>
            <person name="Cattolico R.A."/>
        </authorList>
    </citation>
    <scope>NUCLEOTIDE SEQUENCE</scope>
    <source>
        <strain evidence="18">CCMP291</strain>
    </source>
</reference>
<comment type="pathway">
    <text evidence="9">Isoprenoid biosynthesis; isopentenyl diphosphate biosynthesis via DXP pathway; isopentenyl diphosphate from 1-deoxy-D-xylulose 5-phosphate: step 5/6.</text>
</comment>
<dbReference type="PANTHER" id="PTHR30454:SF0">
    <property type="entry name" value="4-HYDROXY-3-METHYLBUT-2-EN-1-YL DIPHOSPHATE SYNTHASE (FERREDOXIN), CHLOROPLASTIC"/>
    <property type="match status" value="1"/>
</dbReference>
<feature type="chain" id="PRO_5005601403" description="4-hydroxy-3-methylbut-2-en-1-yl diphosphate synthase (ferredoxin), chloroplastic" evidence="14">
    <location>
        <begin position="21"/>
        <end position="784"/>
    </location>
</feature>
<name>A0A0M0J4N9_9EUKA</name>
<evidence type="ECO:0000256" key="7">
    <source>
        <dbReference type="ARBA" id="ARBA00023229"/>
    </source>
</evidence>
<dbReference type="FunFam" id="3.30.413.10:FF:000006">
    <property type="entry name" value="4-hydroxy-3-methylbut-2-en-1-yl diphosphate synthase (flavodoxin)"/>
    <property type="match status" value="1"/>
</dbReference>
<keyword evidence="5" id="KW-0408">Iron</keyword>
<dbReference type="GO" id="GO:0051539">
    <property type="term" value="F:4 iron, 4 sulfur cluster binding"/>
    <property type="evidence" value="ECO:0007669"/>
    <property type="project" value="UniProtKB-KW"/>
</dbReference>
<dbReference type="EMBL" id="JWZX01003385">
    <property type="protein sequence ID" value="KOO21183.1"/>
    <property type="molecule type" value="Genomic_DNA"/>
</dbReference>
<comment type="cofactor">
    <cofactor evidence="1">
        <name>[4Fe-4S] cluster</name>
        <dbReference type="ChEBI" id="CHEBI:49883"/>
    </cofactor>
</comment>
<dbReference type="InterPro" id="IPR017178">
    <property type="entry name" value="IspG_atypical"/>
</dbReference>
<dbReference type="SUPFAM" id="SSF56014">
    <property type="entry name" value="Nitrite and sulphite reductase 4Fe-4S domain-like"/>
    <property type="match status" value="1"/>
</dbReference>
<dbReference type="Gene3D" id="3.20.20.20">
    <property type="entry name" value="Dihydropteroate synthase-like"/>
    <property type="match status" value="1"/>
</dbReference>
<dbReference type="EC" id="1.17.7.1" evidence="11"/>
<evidence type="ECO:0000256" key="13">
    <source>
        <dbReference type="ARBA" id="ARBA00083306"/>
    </source>
</evidence>
<keyword evidence="4" id="KW-0560">Oxidoreductase</keyword>
<evidence type="ECO:0000256" key="9">
    <source>
        <dbReference type="ARBA" id="ARBA00060620"/>
    </source>
</evidence>
<evidence type="ECO:0000256" key="10">
    <source>
        <dbReference type="ARBA" id="ARBA00061554"/>
    </source>
</evidence>
<feature type="domain" description="IspG C-terminal" evidence="16">
    <location>
        <begin position="678"/>
        <end position="766"/>
    </location>
</feature>
<dbReference type="InterPro" id="IPR058578">
    <property type="entry name" value="IspG_TIM"/>
</dbReference>
<dbReference type="PANTHER" id="PTHR30454">
    <property type="entry name" value="4-HYDROXY-3-METHYLBUT-2-EN-1-YL DIPHOSPHATE SYNTHASE"/>
    <property type="match status" value="1"/>
</dbReference>
<organism evidence="17 18">
    <name type="scientific">Chrysochromulina tobinii</name>
    <dbReference type="NCBI Taxonomy" id="1460289"/>
    <lineage>
        <taxon>Eukaryota</taxon>
        <taxon>Haptista</taxon>
        <taxon>Haptophyta</taxon>
        <taxon>Prymnesiophyceae</taxon>
        <taxon>Prymnesiales</taxon>
        <taxon>Chrysochromulinaceae</taxon>
        <taxon>Chrysochromulina</taxon>
    </lineage>
</organism>
<evidence type="ECO:0000259" key="16">
    <source>
        <dbReference type="Pfam" id="PF26540"/>
    </source>
</evidence>
<comment type="caution">
    <text evidence="17">The sequence shown here is derived from an EMBL/GenBank/DDBJ whole genome shotgun (WGS) entry which is preliminary data.</text>
</comment>
<evidence type="ECO:0000256" key="11">
    <source>
        <dbReference type="ARBA" id="ARBA00067018"/>
    </source>
</evidence>
<keyword evidence="7" id="KW-0414">Isoprene biosynthesis</keyword>
<accession>A0A0M0J4N9</accession>
<evidence type="ECO:0000256" key="12">
    <source>
        <dbReference type="ARBA" id="ARBA00072132"/>
    </source>
</evidence>
<dbReference type="NCBIfam" id="TIGR00612">
    <property type="entry name" value="ispG_gcpE"/>
    <property type="match status" value="1"/>
</dbReference>
<evidence type="ECO:0000256" key="2">
    <source>
        <dbReference type="ARBA" id="ARBA00022485"/>
    </source>
</evidence>
<feature type="signal peptide" evidence="14">
    <location>
        <begin position="1"/>
        <end position="20"/>
    </location>
</feature>
<evidence type="ECO:0000256" key="5">
    <source>
        <dbReference type="ARBA" id="ARBA00023004"/>
    </source>
</evidence>
<evidence type="ECO:0000256" key="3">
    <source>
        <dbReference type="ARBA" id="ARBA00022723"/>
    </source>
</evidence>
<dbReference type="GO" id="GO:0019288">
    <property type="term" value="P:isopentenyl diphosphate biosynthetic process, methylerythritol 4-phosphate pathway"/>
    <property type="evidence" value="ECO:0007669"/>
    <property type="project" value="TreeGrafter"/>
</dbReference>
<evidence type="ECO:0000313" key="18">
    <source>
        <dbReference type="Proteomes" id="UP000037460"/>
    </source>
</evidence>
<dbReference type="GO" id="GO:0005506">
    <property type="term" value="F:iron ion binding"/>
    <property type="evidence" value="ECO:0007669"/>
    <property type="project" value="InterPro"/>
</dbReference>
<keyword evidence="2" id="KW-0004">4Fe-4S</keyword>
<evidence type="ECO:0000256" key="8">
    <source>
        <dbReference type="ARBA" id="ARBA00051119"/>
    </source>
</evidence>
<dbReference type="OrthoDB" id="429167at2759"/>
<keyword evidence="6" id="KW-0411">Iron-sulfur</keyword>
<dbReference type="FunFam" id="3.20.20.20:FF:000005">
    <property type="entry name" value="4-hydroxy-3-methylbut-2-en-1-yl diphosphate synthase (flavodoxin)"/>
    <property type="match status" value="1"/>
</dbReference>
<dbReference type="AlphaFoldDB" id="A0A0M0J4N9"/>
<dbReference type="InterPro" id="IPR058579">
    <property type="entry name" value="IspG_C"/>
</dbReference>
<comment type="catalytic activity">
    <reaction evidence="8">
        <text>(2E)-4-hydroxy-3-methylbut-2-enyl diphosphate + 2 oxidized [2Fe-2S]-[ferredoxin] + H2O = 2-C-methyl-D-erythritol 2,4-cyclic diphosphate + 2 reduced [2Fe-2S]-[ferredoxin] + H(+)</text>
        <dbReference type="Rhea" id="RHEA:26119"/>
        <dbReference type="Rhea" id="RHEA-COMP:10000"/>
        <dbReference type="Rhea" id="RHEA-COMP:10001"/>
        <dbReference type="ChEBI" id="CHEBI:15377"/>
        <dbReference type="ChEBI" id="CHEBI:15378"/>
        <dbReference type="ChEBI" id="CHEBI:33737"/>
        <dbReference type="ChEBI" id="CHEBI:33738"/>
        <dbReference type="ChEBI" id="CHEBI:58483"/>
        <dbReference type="ChEBI" id="CHEBI:128753"/>
        <dbReference type="EC" id="1.17.7.1"/>
    </reaction>
</comment>
<sequence length="784" mass="84756">MIYPTARAIALGLLCAPTAALLLGPSPAPVCRASPRAASAALRMAEGFTSKEELLLVDEVDRSGVEVDATRESVTAVDTSLVNAVKWTPSARGEPGKTPRDLAFGPIKAYCADLKEVKRRPTRTVECGPIKFGSEHRLVRQTMATTLTSDVEGTIEQVIRCADEGFDLVRVTVVGMKDAIACKKIREGLDARGYNIPLAADMHFAPKVALAVADAVEKIRINPGNFVDGRKTFETMVYETDEDYFKERAFFVEAFTPLVKKCKELNRCMRIGTNHGSLSARVLSFYGDTPRGMVESAIEFADICRSLDFHNFVFSMKASNPLVMVQAYRLLAAEMDRLGWDYPLHLGVTEAGEGEDGRMKSAIGIGALLADGLGDTIRVSLTEDPEFEYAPCNRLAEIADAKLLPSALATQRAVPPYVDIRDITSFARRSGRLPAQKEGDTFDYRGLLNRDGSVLSAVTAKELREPNTLYNALGCKTVVGLPFKDIATSDTLMLREPPALDDEIARRTLKRLMDVAVLPVVPADALAKAPIEGAVALMSLDEAASGAKKPACASRVVLSVRGDESAELMNKIKGIEHAFVLLDPPPTLSRLHAARRLFSLFGALNIDSAVIHHFRPVPSDSSELALQMGTEVGGLLVDGLGDGVLVEPQTPGSFELSMLRTVSFGLLQGSRMRSVKTEFVSCPSCGRTLFNLQEVTAQISERTGHLPGVTVAIMGCIVNGPGEMADADFGYVGGAPGKVDLYVGKEVVRRGVDNEVACDQLIELIKEYGMWKDPEEKEAMEAVA</sequence>
<evidence type="ECO:0000256" key="6">
    <source>
        <dbReference type="ARBA" id="ARBA00023014"/>
    </source>
</evidence>
<dbReference type="InterPro" id="IPR045854">
    <property type="entry name" value="NO2/SO3_Rdtase_4Fe4S_sf"/>
</dbReference>
<evidence type="ECO:0000256" key="4">
    <source>
        <dbReference type="ARBA" id="ARBA00023002"/>
    </source>
</evidence>
<dbReference type="Pfam" id="PF26540">
    <property type="entry name" value="GcpE_C"/>
    <property type="match status" value="1"/>
</dbReference>
<dbReference type="InterPro" id="IPR011005">
    <property type="entry name" value="Dihydropteroate_synth-like_sf"/>
</dbReference>
<dbReference type="Gene3D" id="3.30.413.10">
    <property type="entry name" value="Sulfite Reductase Hemoprotein, domain 1"/>
    <property type="match status" value="1"/>
</dbReference>
<gene>
    <name evidence="17" type="ORF">Ctob_000103</name>
</gene>
<dbReference type="Pfam" id="PF04551">
    <property type="entry name" value="GcpE"/>
    <property type="match status" value="1"/>
</dbReference>
<evidence type="ECO:0000256" key="14">
    <source>
        <dbReference type="SAM" id="SignalP"/>
    </source>
</evidence>
<proteinExistence type="inferred from homology"/>
<evidence type="ECO:0000256" key="1">
    <source>
        <dbReference type="ARBA" id="ARBA00001966"/>
    </source>
</evidence>
<comment type="similarity">
    <text evidence="10">Belongs to the IspG family.</text>
</comment>
<keyword evidence="18" id="KW-1185">Reference proteome</keyword>
<keyword evidence="3" id="KW-0479">Metal-binding</keyword>
<protein>
    <recommendedName>
        <fullName evidence="12">4-hydroxy-3-methylbut-2-en-1-yl diphosphate synthase (ferredoxin), chloroplastic</fullName>
        <ecNumber evidence="11">1.17.7.1</ecNumber>
    </recommendedName>
    <alternativeName>
        <fullName evidence="13">1-hydroxy-2-methyl-2-(E)-butenyl 4-diphosphate synthase</fullName>
    </alternativeName>
</protein>
<dbReference type="InterPro" id="IPR004588">
    <property type="entry name" value="IspG_bac-typ"/>
</dbReference>
<keyword evidence="14" id="KW-0732">Signal</keyword>
<dbReference type="Proteomes" id="UP000037460">
    <property type="component" value="Unassembled WGS sequence"/>
</dbReference>
<dbReference type="GO" id="GO:0046429">
    <property type="term" value="F:4-hydroxy-3-methylbut-2-en-1-yl diphosphate synthase activity (ferredoxin)"/>
    <property type="evidence" value="ECO:0007669"/>
    <property type="project" value="UniProtKB-EC"/>
</dbReference>
<evidence type="ECO:0000259" key="15">
    <source>
        <dbReference type="Pfam" id="PF04551"/>
    </source>
</evidence>
<evidence type="ECO:0000313" key="17">
    <source>
        <dbReference type="EMBL" id="KOO21183.1"/>
    </source>
</evidence>
<feature type="domain" description="IspG TIM-barrel" evidence="15">
    <location>
        <begin position="122"/>
        <end position="390"/>
    </location>
</feature>
<dbReference type="PIRSF" id="PIRSF037336">
    <property type="entry name" value="IspG_like"/>
    <property type="match status" value="1"/>
</dbReference>
<dbReference type="GO" id="GO:0016114">
    <property type="term" value="P:terpenoid biosynthetic process"/>
    <property type="evidence" value="ECO:0007669"/>
    <property type="project" value="InterPro"/>
</dbReference>